<keyword evidence="8" id="KW-1133">Transmembrane helix</keyword>
<dbReference type="Proteomes" id="UP000509510">
    <property type="component" value="Chromosome III"/>
</dbReference>
<dbReference type="GO" id="GO:0020037">
    <property type="term" value="F:heme binding"/>
    <property type="evidence" value="ECO:0007669"/>
    <property type="project" value="InterPro"/>
</dbReference>
<dbReference type="InterPro" id="IPR036396">
    <property type="entry name" value="Cyt_P450_sf"/>
</dbReference>
<evidence type="ECO:0000256" key="4">
    <source>
        <dbReference type="ARBA" id="ARBA00023002"/>
    </source>
</evidence>
<comment type="similarity">
    <text evidence="2 7">Belongs to the cytochrome P450 family.</text>
</comment>
<dbReference type="GO" id="GO:0004497">
    <property type="term" value="F:monooxygenase activity"/>
    <property type="evidence" value="ECO:0007669"/>
    <property type="project" value="UniProtKB-KW"/>
</dbReference>
<feature type="binding site" description="axial binding residue" evidence="6">
    <location>
        <position position="459"/>
    </location>
    <ligand>
        <name>heme</name>
        <dbReference type="ChEBI" id="CHEBI:30413"/>
    </ligand>
    <ligandPart>
        <name>Fe</name>
        <dbReference type="ChEBI" id="CHEBI:18248"/>
    </ligandPart>
</feature>
<dbReference type="PANTHER" id="PTHR24305:SF232">
    <property type="entry name" value="P450, PUTATIVE (EUROFUNG)-RELATED"/>
    <property type="match status" value="1"/>
</dbReference>
<dbReference type="InterPro" id="IPR002401">
    <property type="entry name" value="Cyt_P450_E_grp-I"/>
</dbReference>
<sequence length="521" mass="59323">MSYLGPELNMENFSWAVLLLVPIYVIVHFVRNYFALRGRDFPGPCLAKFTNFWRLRAVYRGNFEHVLYDLHLKHGDVVRIGPRCLSISNPAAIEGIYGVKTDFKKSDYYNVMQAVENGKIIPTLVTTKEKSGHAALKRPIASAFNMSSMMKYEPFVDDTIVTLVKKLNEKFVVEDLPCEIHKWIQYFAFDVTGELTFSRPFGFLQQGKDVGGQIQSVVQAFVYFGVVGQIPIIDYYLTKHPIINRLMKIKNPYIDAATAKLQERMEESEVIKDNNRQDLVSQFLEAKEKHPGKVTDQELIGYVMTMLIAGSDTSSVGLRAMVYFLAKYPDVQRRLQVELDSVGNLKFPVAWKETQNMPYLDAVIKESLRVHPGGSVIQERVAPETGYQLPDGRFVPAGTIVGIAGWNISRRKEFYGDDVDTFNPDRWLRGATESEELYQIRLGGMKKADMTFSHGPRVCIGKNIALMEAYKLIATIFGLFEVRLENPDKEWTVTSATMMSQSDMDVRFEWRQGHSVIDLGR</sequence>
<dbReference type="PROSITE" id="PS00086">
    <property type="entry name" value="CYTOCHROME_P450"/>
    <property type="match status" value="1"/>
</dbReference>
<proteinExistence type="inferred from homology"/>
<dbReference type="Pfam" id="PF00067">
    <property type="entry name" value="p450"/>
    <property type="match status" value="1"/>
</dbReference>
<evidence type="ECO:0000313" key="9">
    <source>
        <dbReference type="EMBL" id="QKX58575.1"/>
    </source>
</evidence>
<dbReference type="Gene3D" id="1.10.630.10">
    <property type="entry name" value="Cytochrome P450"/>
    <property type="match status" value="1"/>
</dbReference>
<evidence type="ECO:0000256" key="5">
    <source>
        <dbReference type="ARBA" id="ARBA00023004"/>
    </source>
</evidence>
<name>A0A7H8QYN9_TALRU</name>
<comment type="cofactor">
    <cofactor evidence="1 6">
        <name>heme</name>
        <dbReference type="ChEBI" id="CHEBI:30413"/>
    </cofactor>
</comment>
<gene>
    <name evidence="9" type="ORF">TRUGW13939_05700</name>
</gene>
<dbReference type="EMBL" id="CP055900">
    <property type="protein sequence ID" value="QKX58575.1"/>
    <property type="molecule type" value="Genomic_DNA"/>
</dbReference>
<dbReference type="PANTHER" id="PTHR24305">
    <property type="entry name" value="CYTOCHROME P450"/>
    <property type="match status" value="1"/>
</dbReference>
<dbReference type="RefSeq" id="XP_035344753.1">
    <property type="nucleotide sequence ID" value="XM_035488860.1"/>
</dbReference>
<keyword evidence="10" id="KW-1185">Reference proteome</keyword>
<keyword evidence="8" id="KW-0812">Transmembrane</keyword>
<organism evidence="9 10">
    <name type="scientific">Talaromyces rugulosus</name>
    <name type="common">Penicillium rugulosum</name>
    <dbReference type="NCBI Taxonomy" id="121627"/>
    <lineage>
        <taxon>Eukaryota</taxon>
        <taxon>Fungi</taxon>
        <taxon>Dikarya</taxon>
        <taxon>Ascomycota</taxon>
        <taxon>Pezizomycotina</taxon>
        <taxon>Eurotiomycetes</taxon>
        <taxon>Eurotiomycetidae</taxon>
        <taxon>Eurotiales</taxon>
        <taxon>Trichocomaceae</taxon>
        <taxon>Talaromyces</taxon>
        <taxon>Talaromyces sect. Islandici</taxon>
    </lineage>
</organism>
<keyword evidence="3 6" id="KW-0479">Metal-binding</keyword>
<dbReference type="InterPro" id="IPR017972">
    <property type="entry name" value="Cyt_P450_CS"/>
</dbReference>
<dbReference type="GO" id="GO:0016705">
    <property type="term" value="F:oxidoreductase activity, acting on paired donors, with incorporation or reduction of molecular oxygen"/>
    <property type="evidence" value="ECO:0007669"/>
    <property type="project" value="InterPro"/>
</dbReference>
<evidence type="ECO:0000256" key="7">
    <source>
        <dbReference type="RuleBase" id="RU000461"/>
    </source>
</evidence>
<evidence type="ECO:0000256" key="2">
    <source>
        <dbReference type="ARBA" id="ARBA00010617"/>
    </source>
</evidence>
<keyword evidence="8" id="KW-0472">Membrane</keyword>
<keyword evidence="5 6" id="KW-0408">Iron</keyword>
<keyword evidence="6 7" id="KW-0349">Heme</keyword>
<keyword evidence="4 7" id="KW-0560">Oxidoreductase</keyword>
<feature type="transmembrane region" description="Helical" evidence="8">
    <location>
        <begin position="12"/>
        <end position="30"/>
    </location>
</feature>
<dbReference type="InterPro" id="IPR050121">
    <property type="entry name" value="Cytochrome_P450_monoxygenase"/>
</dbReference>
<evidence type="ECO:0000256" key="3">
    <source>
        <dbReference type="ARBA" id="ARBA00022723"/>
    </source>
</evidence>
<protein>
    <submittedName>
        <fullName evidence="9">Uncharacterized protein</fullName>
    </submittedName>
</protein>
<evidence type="ECO:0000256" key="6">
    <source>
        <dbReference type="PIRSR" id="PIRSR602401-1"/>
    </source>
</evidence>
<dbReference type="AlphaFoldDB" id="A0A7H8QYN9"/>
<dbReference type="CDD" id="cd11060">
    <property type="entry name" value="CYP57A1-like"/>
    <property type="match status" value="1"/>
</dbReference>
<dbReference type="OrthoDB" id="3934656at2759"/>
<dbReference type="PRINTS" id="PR00463">
    <property type="entry name" value="EP450I"/>
</dbReference>
<evidence type="ECO:0000313" key="10">
    <source>
        <dbReference type="Proteomes" id="UP000509510"/>
    </source>
</evidence>
<dbReference type="KEGG" id="trg:TRUGW13939_05700"/>
<dbReference type="PRINTS" id="PR00385">
    <property type="entry name" value="P450"/>
</dbReference>
<dbReference type="GeneID" id="55993197"/>
<accession>A0A7H8QYN9</accession>
<keyword evidence="7" id="KW-0503">Monooxygenase</keyword>
<reference evidence="10" key="1">
    <citation type="submission" date="2020-06" db="EMBL/GenBank/DDBJ databases">
        <title>A chromosome-scale genome assembly of Talaromyces rugulosus W13939.</title>
        <authorList>
            <person name="Wang B."/>
            <person name="Guo L."/>
            <person name="Ye K."/>
            <person name="Wang L."/>
        </authorList>
    </citation>
    <scope>NUCLEOTIDE SEQUENCE [LARGE SCALE GENOMIC DNA]</scope>
    <source>
        <strain evidence="10">W13939</strain>
    </source>
</reference>
<evidence type="ECO:0000256" key="8">
    <source>
        <dbReference type="SAM" id="Phobius"/>
    </source>
</evidence>
<dbReference type="SUPFAM" id="SSF48264">
    <property type="entry name" value="Cytochrome P450"/>
    <property type="match status" value="1"/>
</dbReference>
<dbReference type="GO" id="GO:0005506">
    <property type="term" value="F:iron ion binding"/>
    <property type="evidence" value="ECO:0007669"/>
    <property type="project" value="InterPro"/>
</dbReference>
<evidence type="ECO:0000256" key="1">
    <source>
        <dbReference type="ARBA" id="ARBA00001971"/>
    </source>
</evidence>
<dbReference type="InterPro" id="IPR001128">
    <property type="entry name" value="Cyt_P450"/>
</dbReference>